<evidence type="ECO:0000256" key="2">
    <source>
        <dbReference type="ARBA" id="ARBA00023015"/>
    </source>
</evidence>
<feature type="domain" description="Response regulatory" evidence="7">
    <location>
        <begin position="8"/>
        <end position="124"/>
    </location>
</feature>
<sequence length="220" mass="23311">MSAARRLRVLVADDEPMVRVGIAAILTSDADIEVVGEAGDGQAALALARSTPLDALVLDIRMPVLSGLDVLRALRADGSSLPCVLVTTFGEDDYVAEALALDADGFVLKSGDPRELVLAVHAVATGGAFFSPTIARRMLGRPLGTDAIRVWDARRRFAALTPREQEILRLVGLGRSNPEIAAELFLAPGTVKTHMTSILRTTGARNRVEAALVAVHAREA</sequence>
<comment type="caution">
    <text evidence="8">The sequence shown here is derived from an EMBL/GenBank/DDBJ whole genome shotgun (WGS) entry which is preliminary data.</text>
</comment>
<dbReference type="GO" id="GO:0006355">
    <property type="term" value="P:regulation of DNA-templated transcription"/>
    <property type="evidence" value="ECO:0007669"/>
    <property type="project" value="InterPro"/>
</dbReference>
<evidence type="ECO:0000259" key="7">
    <source>
        <dbReference type="PROSITE" id="PS50110"/>
    </source>
</evidence>
<feature type="domain" description="HTH luxR-type" evidence="6">
    <location>
        <begin position="153"/>
        <end position="218"/>
    </location>
</feature>
<evidence type="ECO:0000313" key="8">
    <source>
        <dbReference type="EMBL" id="NYS93484.1"/>
    </source>
</evidence>
<dbReference type="Pfam" id="PF00072">
    <property type="entry name" value="Response_reg"/>
    <property type="match status" value="1"/>
</dbReference>
<proteinExistence type="predicted"/>
<dbReference type="AlphaFoldDB" id="A0A853EUN9"/>
<accession>A0A853EUN9</accession>
<reference evidence="8 9" key="1">
    <citation type="submission" date="2020-07" db="EMBL/GenBank/DDBJ databases">
        <title>MOT database genomes.</title>
        <authorList>
            <person name="Joseph S."/>
            <person name="Aduse-Opoku J."/>
            <person name="Hashim A."/>
            <person name="Wade W."/>
            <person name="Curtis M."/>
        </authorList>
    </citation>
    <scope>NUCLEOTIDE SEQUENCE [LARGE SCALE GENOMIC DNA]</scope>
    <source>
        <strain evidence="8 9">DSM 100099</strain>
    </source>
</reference>
<dbReference type="InterPro" id="IPR001789">
    <property type="entry name" value="Sig_transdc_resp-reg_receiver"/>
</dbReference>
<dbReference type="PROSITE" id="PS50043">
    <property type="entry name" value="HTH_LUXR_2"/>
    <property type="match status" value="1"/>
</dbReference>
<dbReference type="SMART" id="SM00421">
    <property type="entry name" value="HTH_LUXR"/>
    <property type="match status" value="1"/>
</dbReference>
<dbReference type="EMBL" id="JACBYE010000015">
    <property type="protein sequence ID" value="NYS93484.1"/>
    <property type="molecule type" value="Genomic_DNA"/>
</dbReference>
<evidence type="ECO:0000259" key="6">
    <source>
        <dbReference type="PROSITE" id="PS50043"/>
    </source>
</evidence>
<dbReference type="GO" id="GO:0003677">
    <property type="term" value="F:DNA binding"/>
    <property type="evidence" value="ECO:0007669"/>
    <property type="project" value="UniProtKB-KW"/>
</dbReference>
<evidence type="ECO:0000256" key="3">
    <source>
        <dbReference type="ARBA" id="ARBA00023125"/>
    </source>
</evidence>
<protein>
    <submittedName>
        <fullName evidence="8">Response regulator transcription factor</fullName>
    </submittedName>
</protein>
<dbReference type="Proteomes" id="UP000561011">
    <property type="component" value="Unassembled WGS sequence"/>
</dbReference>
<dbReference type="PANTHER" id="PTHR43214:SF24">
    <property type="entry name" value="TRANSCRIPTIONAL REGULATORY PROTEIN NARL-RELATED"/>
    <property type="match status" value="1"/>
</dbReference>
<dbReference type="SUPFAM" id="SSF46894">
    <property type="entry name" value="C-terminal effector domain of the bipartite response regulators"/>
    <property type="match status" value="1"/>
</dbReference>
<dbReference type="InterPro" id="IPR016032">
    <property type="entry name" value="Sig_transdc_resp-reg_C-effctor"/>
</dbReference>
<dbReference type="GO" id="GO:0000160">
    <property type="term" value="P:phosphorelay signal transduction system"/>
    <property type="evidence" value="ECO:0007669"/>
    <property type="project" value="InterPro"/>
</dbReference>
<dbReference type="InterPro" id="IPR039420">
    <property type="entry name" value="WalR-like"/>
</dbReference>
<dbReference type="PANTHER" id="PTHR43214">
    <property type="entry name" value="TWO-COMPONENT RESPONSE REGULATOR"/>
    <property type="match status" value="1"/>
</dbReference>
<dbReference type="Gene3D" id="3.40.50.2300">
    <property type="match status" value="1"/>
</dbReference>
<organism evidence="8 9">
    <name type="scientific">Sanguibacter inulinus</name>
    <dbReference type="NCBI Taxonomy" id="60922"/>
    <lineage>
        <taxon>Bacteria</taxon>
        <taxon>Bacillati</taxon>
        <taxon>Actinomycetota</taxon>
        <taxon>Actinomycetes</taxon>
        <taxon>Micrococcales</taxon>
        <taxon>Sanguibacteraceae</taxon>
        <taxon>Sanguibacter</taxon>
    </lineage>
</organism>
<gene>
    <name evidence="8" type="ORF">HZZ10_08090</name>
</gene>
<keyword evidence="1 5" id="KW-0597">Phosphoprotein</keyword>
<dbReference type="SMART" id="SM00448">
    <property type="entry name" value="REC"/>
    <property type="match status" value="1"/>
</dbReference>
<keyword evidence="3" id="KW-0238">DNA-binding</keyword>
<feature type="modified residue" description="4-aspartylphosphate" evidence="5">
    <location>
        <position position="59"/>
    </location>
</feature>
<dbReference type="InterPro" id="IPR000792">
    <property type="entry name" value="Tscrpt_reg_LuxR_C"/>
</dbReference>
<dbReference type="CDD" id="cd17535">
    <property type="entry name" value="REC_NarL-like"/>
    <property type="match status" value="1"/>
</dbReference>
<dbReference type="SUPFAM" id="SSF52172">
    <property type="entry name" value="CheY-like"/>
    <property type="match status" value="1"/>
</dbReference>
<evidence type="ECO:0000256" key="1">
    <source>
        <dbReference type="ARBA" id="ARBA00022553"/>
    </source>
</evidence>
<dbReference type="PRINTS" id="PR00038">
    <property type="entry name" value="HTHLUXR"/>
</dbReference>
<evidence type="ECO:0000256" key="4">
    <source>
        <dbReference type="ARBA" id="ARBA00023163"/>
    </source>
</evidence>
<keyword evidence="2" id="KW-0805">Transcription regulation</keyword>
<dbReference type="RefSeq" id="WP_179913135.1">
    <property type="nucleotide sequence ID" value="NZ_JACBYE010000015.1"/>
</dbReference>
<keyword evidence="4" id="KW-0804">Transcription</keyword>
<dbReference type="PROSITE" id="PS50110">
    <property type="entry name" value="RESPONSE_REGULATORY"/>
    <property type="match status" value="1"/>
</dbReference>
<name>A0A853EUN9_9MICO</name>
<dbReference type="InterPro" id="IPR011006">
    <property type="entry name" value="CheY-like_superfamily"/>
</dbReference>
<evidence type="ECO:0000256" key="5">
    <source>
        <dbReference type="PROSITE-ProRule" id="PRU00169"/>
    </source>
</evidence>
<evidence type="ECO:0000313" key="9">
    <source>
        <dbReference type="Proteomes" id="UP000561011"/>
    </source>
</evidence>
<dbReference type="CDD" id="cd06170">
    <property type="entry name" value="LuxR_C_like"/>
    <property type="match status" value="1"/>
</dbReference>
<dbReference type="InterPro" id="IPR058245">
    <property type="entry name" value="NreC/VraR/RcsB-like_REC"/>
</dbReference>
<dbReference type="Pfam" id="PF00196">
    <property type="entry name" value="GerE"/>
    <property type="match status" value="1"/>
</dbReference>
<keyword evidence="9" id="KW-1185">Reference proteome</keyword>